<name>A0A2H3BKI8_9AGAR</name>
<dbReference type="Proteomes" id="UP000218334">
    <property type="component" value="Unassembled WGS sequence"/>
</dbReference>
<evidence type="ECO:0000313" key="2">
    <source>
        <dbReference type="Proteomes" id="UP000218334"/>
    </source>
</evidence>
<reference evidence="2" key="1">
    <citation type="journal article" date="2017" name="Nat. Ecol. Evol.">
        <title>Genome expansion and lineage-specific genetic innovations in the forest pathogenic fungi Armillaria.</title>
        <authorList>
            <person name="Sipos G."/>
            <person name="Prasanna A.N."/>
            <person name="Walter M.C."/>
            <person name="O'Connor E."/>
            <person name="Balint B."/>
            <person name="Krizsan K."/>
            <person name="Kiss B."/>
            <person name="Hess J."/>
            <person name="Varga T."/>
            <person name="Slot J."/>
            <person name="Riley R."/>
            <person name="Boka B."/>
            <person name="Rigling D."/>
            <person name="Barry K."/>
            <person name="Lee J."/>
            <person name="Mihaltcheva S."/>
            <person name="LaButti K."/>
            <person name="Lipzen A."/>
            <person name="Waldron R."/>
            <person name="Moloney N.M."/>
            <person name="Sperisen C."/>
            <person name="Kredics L."/>
            <person name="Vagvoelgyi C."/>
            <person name="Patrignani A."/>
            <person name="Fitzpatrick D."/>
            <person name="Nagy I."/>
            <person name="Doyle S."/>
            <person name="Anderson J.B."/>
            <person name="Grigoriev I.V."/>
            <person name="Gueldener U."/>
            <person name="Muensterkoetter M."/>
            <person name="Nagy L.G."/>
        </authorList>
    </citation>
    <scope>NUCLEOTIDE SEQUENCE [LARGE SCALE GENOMIC DNA]</scope>
    <source>
        <strain evidence="2">28-4</strain>
    </source>
</reference>
<dbReference type="AlphaFoldDB" id="A0A2H3BKI8"/>
<protein>
    <submittedName>
        <fullName evidence="1">Uncharacterized protein</fullName>
    </submittedName>
</protein>
<organism evidence="1 2">
    <name type="scientific">Armillaria solidipes</name>
    <dbReference type="NCBI Taxonomy" id="1076256"/>
    <lineage>
        <taxon>Eukaryota</taxon>
        <taxon>Fungi</taxon>
        <taxon>Dikarya</taxon>
        <taxon>Basidiomycota</taxon>
        <taxon>Agaricomycotina</taxon>
        <taxon>Agaricomycetes</taxon>
        <taxon>Agaricomycetidae</taxon>
        <taxon>Agaricales</taxon>
        <taxon>Marasmiineae</taxon>
        <taxon>Physalacriaceae</taxon>
        <taxon>Armillaria</taxon>
    </lineage>
</organism>
<gene>
    <name evidence="1" type="ORF">ARMSODRAFT_1017311</name>
</gene>
<accession>A0A2H3BKI8</accession>
<evidence type="ECO:0000313" key="1">
    <source>
        <dbReference type="EMBL" id="PBK71411.1"/>
    </source>
</evidence>
<proteinExistence type="predicted"/>
<dbReference type="EMBL" id="KZ293424">
    <property type="protein sequence ID" value="PBK71411.1"/>
    <property type="molecule type" value="Genomic_DNA"/>
</dbReference>
<sequence length="84" mass="9555">MILHVKNRGCMEVREVCGLGPVVGDKDGIEQWWQWQGHWEVFEAQRDVANSLKQLELEAVEKASLRLSVEALQWLLSVLSNPAV</sequence>
<keyword evidence="2" id="KW-1185">Reference proteome</keyword>